<dbReference type="SUPFAM" id="SSF47413">
    <property type="entry name" value="lambda repressor-like DNA-binding domains"/>
    <property type="match status" value="1"/>
</dbReference>
<keyword evidence="2 5" id="KW-0238">DNA-binding</keyword>
<dbReference type="Pfam" id="PF13377">
    <property type="entry name" value="Peripla_BP_3"/>
    <property type="match status" value="1"/>
</dbReference>
<feature type="domain" description="HTH lacI-type" evidence="4">
    <location>
        <begin position="27"/>
        <end position="81"/>
    </location>
</feature>
<evidence type="ECO:0000313" key="5">
    <source>
        <dbReference type="EMBL" id="MBF6636056.1"/>
    </source>
</evidence>
<evidence type="ECO:0000259" key="4">
    <source>
        <dbReference type="PROSITE" id="PS50932"/>
    </source>
</evidence>
<dbReference type="SUPFAM" id="SSF53822">
    <property type="entry name" value="Periplasmic binding protein-like I"/>
    <property type="match status" value="1"/>
</dbReference>
<keyword evidence="3" id="KW-0804">Transcription</keyword>
<organism evidence="5 6">
    <name type="scientific">Rouxiella silvae</name>
    <dbReference type="NCBI Taxonomy" id="1646373"/>
    <lineage>
        <taxon>Bacteria</taxon>
        <taxon>Pseudomonadati</taxon>
        <taxon>Pseudomonadota</taxon>
        <taxon>Gammaproteobacteria</taxon>
        <taxon>Enterobacterales</taxon>
        <taxon>Yersiniaceae</taxon>
        <taxon>Rouxiella</taxon>
    </lineage>
</organism>
<dbReference type="CDD" id="cd01392">
    <property type="entry name" value="HTH_LacI"/>
    <property type="match status" value="1"/>
</dbReference>
<proteinExistence type="predicted"/>
<evidence type="ECO:0000256" key="2">
    <source>
        <dbReference type="ARBA" id="ARBA00023125"/>
    </source>
</evidence>
<comment type="caution">
    <text evidence="5">The sequence shown here is derived from an EMBL/GenBank/DDBJ whole genome shotgun (WGS) entry which is preliminary data.</text>
</comment>
<evidence type="ECO:0000256" key="3">
    <source>
        <dbReference type="ARBA" id="ARBA00023163"/>
    </source>
</evidence>
<accession>A0AA40WZP5</accession>
<keyword evidence="1" id="KW-0805">Transcription regulation</keyword>
<reference evidence="5" key="1">
    <citation type="submission" date="2020-11" db="EMBL/GenBank/DDBJ databases">
        <authorList>
            <person name="Lee S.D."/>
        </authorList>
    </citation>
    <scope>NUCLEOTIDE SEQUENCE</scope>
    <source>
        <strain evidence="5">SAP-2</strain>
    </source>
</reference>
<evidence type="ECO:0000256" key="1">
    <source>
        <dbReference type="ARBA" id="ARBA00023015"/>
    </source>
</evidence>
<dbReference type="PANTHER" id="PTHR30146:SF33">
    <property type="entry name" value="TRANSCRIPTIONAL REGULATOR"/>
    <property type="match status" value="1"/>
</dbReference>
<dbReference type="AlphaFoldDB" id="A0AA40WZP5"/>
<gene>
    <name evidence="5" type="ORF">ITX54_05175</name>
</gene>
<dbReference type="GO" id="GO:0003700">
    <property type="term" value="F:DNA-binding transcription factor activity"/>
    <property type="evidence" value="ECO:0007669"/>
    <property type="project" value="TreeGrafter"/>
</dbReference>
<dbReference type="SMART" id="SM00354">
    <property type="entry name" value="HTH_LACI"/>
    <property type="match status" value="1"/>
</dbReference>
<reference evidence="5" key="2">
    <citation type="submission" date="2022-09" db="EMBL/GenBank/DDBJ databases">
        <title>Rouxiella aceris sp. nov., isolated from tree sap and emended description of the genus Rhouxiella.</title>
        <authorList>
            <person name="Kim I.S."/>
        </authorList>
    </citation>
    <scope>NUCLEOTIDE SEQUENCE</scope>
    <source>
        <strain evidence="5">SAP-2</strain>
    </source>
</reference>
<dbReference type="CDD" id="cd01575">
    <property type="entry name" value="PBP1_GntR"/>
    <property type="match status" value="1"/>
</dbReference>
<dbReference type="InterPro" id="IPR028082">
    <property type="entry name" value="Peripla_BP_I"/>
</dbReference>
<dbReference type="Gene3D" id="1.10.260.40">
    <property type="entry name" value="lambda repressor-like DNA-binding domains"/>
    <property type="match status" value="1"/>
</dbReference>
<dbReference type="EMBL" id="JADMKS010000002">
    <property type="protein sequence ID" value="MBF6636056.1"/>
    <property type="molecule type" value="Genomic_DNA"/>
</dbReference>
<dbReference type="InterPro" id="IPR000843">
    <property type="entry name" value="HTH_LacI"/>
</dbReference>
<name>A0AA40WZP5_9GAMM</name>
<dbReference type="InterPro" id="IPR046335">
    <property type="entry name" value="LacI/GalR-like_sensor"/>
</dbReference>
<dbReference type="GO" id="GO:0000976">
    <property type="term" value="F:transcription cis-regulatory region binding"/>
    <property type="evidence" value="ECO:0007669"/>
    <property type="project" value="TreeGrafter"/>
</dbReference>
<dbReference type="PROSITE" id="PS50932">
    <property type="entry name" value="HTH_LACI_2"/>
    <property type="match status" value="1"/>
</dbReference>
<dbReference type="InterPro" id="IPR010982">
    <property type="entry name" value="Lambda_DNA-bd_dom_sf"/>
</dbReference>
<protein>
    <submittedName>
        <fullName evidence="5">LacI family DNA-binding transcriptional regulator</fullName>
    </submittedName>
</protein>
<evidence type="ECO:0000313" key="6">
    <source>
        <dbReference type="Proteomes" id="UP000705283"/>
    </source>
</evidence>
<dbReference type="Proteomes" id="UP000705283">
    <property type="component" value="Unassembled WGS sequence"/>
</dbReference>
<sequence>MRVGFWNSVEIAVNNDRNPDKNQPRSPTLEDVARAAGLSPMTVSRALNNPKVVRPGTISRVMEAVNSTGYIPNMLAGGLATKRTKLIAVVVPQINNNMFVDTVQAIGDELALRGYHMLLCIVGYSTESETEIVSTLLTRRPDGMVLTGIHHSSDLKRVILNANIPVVEIWDMTPTPLDMLVGFSHEKIGHAIGHYFLEQDFTRFGLICASDRRAQVRKNGVIDVLRSRPGSFIRDITVTAPANMEVGRSGLSQLIEEDKAFDAIICTSDTLAQGAIMEAEARGLRVPQDLKVIGFADLNFAAHNRPAITTICVDKVKIGQQAANMLADKIEGHEVAESVIDIGFSLIVRESA</sequence>
<dbReference type="Gene3D" id="3.40.50.2300">
    <property type="match status" value="2"/>
</dbReference>
<dbReference type="PANTHER" id="PTHR30146">
    <property type="entry name" value="LACI-RELATED TRANSCRIPTIONAL REPRESSOR"/>
    <property type="match status" value="1"/>
</dbReference>
<dbReference type="Pfam" id="PF00356">
    <property type="entry name" value="LacI"/>
    <property type="match status" value="1"/>
</dbReference>